<dbReference type="Proteomes" id="UP000248745">
    <property type="component" value="Unassembled WGS sequence"/>
</dbReference>
<dbReference type="RefSeq" id="WP_110997314.1">
    <property type="nucleotide sequence ID" value="NZ_QKTW01000003.1"/>
</dbReference>
<feature type="domain" description="Putative auto-transporter adhesin head GIN" evidence="1">
    <location>
        <begin position="40"/>
        <end position="225"/>
    </location>
</feature>
<dbReference type="AlphaFoldDB" id="A0A2W2BM08"/>
<comment type="caution">
    <text evidence="2">The sequence shown here is derived from an EMBL/GenBank/DDBJ whole genome shotgun (WGS) entry which is preliminary data.</text>
</comment>
<dbReference type="InterPro" id="IPR021255">
    <property type="entry name" value="DUF2807"/>
</dbReference>
<proteinExistence type="predicted"/>
<dbReference type="EMBL" id="QKTW01000003">
    <property type="protein sequence ID" value="PZF74476.1"/>
    <property type="molecule type" value="Genomic_DNA"/>
</dbReference>
<dbReference type="PANTHER" id="PTHR39200">
    <property type="entry name" value="HYPOTHETICAL EXPORTED PROTEIN"/>
    <property type="match status" value="1"/>
</dbReference>
<name>A0A2W2BM08_9BACT</name>
<reference evidence="2 3" key="1">
    <citation type="submission" date="2018-06" db="EMBL/GenBank/DDBJ databases">
        <title>Mucibacter soli gen. nov., sp. nov., a new member of the family Chitinophagaceae producing mucin.</title>
        <authorList>
            <person name="Kim M.-K."/>
            <person name="Park S."/>
            <person name="Kim T.-S."/>
            <person name="Joung Y."/>
            <person name="Han J.-H."/>
            <person name="Kim S.B."/>
        </authorList>
    </citation>
    <scope>NUCLEOTIDE SEQUENCE [LARGE SCALE GENOMIC DNA]</scope>
    <source>
        <strain evidence="2 3">R1-15</strain>
    </source>
</reference>
<evidence type="ECO:0000313" key="2">
    <source>
        <dbReference type="EMBL" id="PZF74476.1"/>
    </source>
</evidence>
<evidence type="ECO:0000313" key="3">
    <source>
        <dbReference type="Proteomes" id="UP000248745"/>
    </source>
</evidence>
<accession>A0A2W2BM08</accession>
<dbReference type="OrthoDB" id="5585143at2"/>
<dbReference type="Gene3D" id="2.160.20.120">
    <property type="match status" value="1"/>
</dbReference>
<organism evidence="2 3">
    <name type="scientific">Taibaiella soli</name>
    <dbReference type="NCBI Taxonomy" id="1649169"/>
    <lineage>
        <taxon>Bacteria</taxon>
        <taxon>Pseudomonadati</taxon>
        <taxon>Bacteroidota</taxon>
        <taxon>Chitinophagia</taxon>
        <taxon>Chitinophagales</taxon>
        <taxon>Chitinophagaceae</taxon>
        <taxon>Taibaiella</taxon>
    </lineage>
</organism>
<protein>
    <recommendedName>
        <fullName evidence="1">Putative auto-transporter adhesin head GIN domain-containing protein</fullName>
    </recommendedName>
</protein>
<evidence type="ECO:0000259" key="1">
    <source>
        <dbReference type="Pfam" id="PF10988"/>
    </source>
</evidence>
<gene>
    <name evidence="2" type="ORF">DN068_02535</name>
</gene>
<dbReference type="Pfam" id="PF10988">
    <property type="entry name" value="DUF2807"/>
    <property type="match status" value="1"/>
</dbReference>
<sequence length="241" mass="25146">MNKRIFLIASLPVLALLSCKQNYITGHGQDKSETRSTAGFSKVEISAPVKAVIHLQNGATPSVQLSGYENLVKEIKTEVRGNTLYISIPEATNFETDKDVVADITMPAIEDLSLTGSADVDIKGNLTGNNFSLAITGVSDVLAENISVSNFDVDITGAGSLKVENGSVQKASYTVTGSGDINAFPLKVAEVKTTVSGAGDIELSAEQKLDVSISGAGDVHYKGHPTINSETTGAGSLDDAN</sequence>
<keyword evidence="3" id="KW-1185">Reference proteome</keyword>
<dbReference type="PANTHER" id="PTHR39200:SF1">
    <property type="entry name" value="AUTO-TRANSPORTER ADHESIN HEAD GIN DOMAIN-CONTAINING PROTEIN-RELATED"/>
    <property type="match status" value="1"/>
</dbReference>
<dbReference type="PROSITE" id="PS51257">
    <property type="entry name" value="PROKAR_LIPOPROTEIN"/>
    <property type="match status" value="1"/>
</dbReference>